<dbReference type="AlphaFoldDB" id="A0A7C9HTJ3"/>
<evidence type="ECO:0000313" key="2">
    <source>
        <dbReference type="EMBL" id="MVN88614.1"/>
    </source>
</evidence>
<name>A0A7C9HTJ3_9DEIO</name>
<dbReference type="InterPro" id="IPR002586">
    <property type="entry name" value="CobQ/CobB/MinD/ParA_Nub-bd_dom"/>
</dbReference>
<organism evidence="2 3">
    <name type="scientific">Deinococcus arboris</name>
    <dbReference type="NCBI Taxonomy" id="2682977"/>
    <lineage>
        <taxon>Bacteria</taxon>
        <taxon>Thermotogati</taxon>
        <taxon>Deinococcota</taxon>
        <taxon>Deinococci</taxon>
        <taxon>Deinococcales</taxon>
        <taxon>Deinococcaceae</taxon>
        <taxon>Deinococcus</taxon>
    </lineage>
</organism>
<proteinExistence type="predicted"/>
<dbReference type="EMBL" id="WQLB01000031">
    <property type="protein sequence ID" value="MVN88614.1"/>
    <property type="molecule type" value="Genomic_DNA"/>
</dbReference>
<dbReference type="InterPro" id="IPR050678">
    <property type="entry name" value="DNA_Partitioning_ATPase"/>
</dbReference>
<dbReference type="PANTHER" id="PTHR13696:SF96">
    <property type="entry name" value="COBQ_COBB_MIND_PARA NUCLEOTIDE BINDING DOMAIN-CONTAINING PROTEIN"/>
    <property type="match status" value="1"/>
</dbReference>
<reference evidence="2 3" key="1">
    <citation type="submission" date="2019-12" db="EMBL/GenBank/DDBJ databases">
        <title>Deinococcus sp. HMF7620 Genome sequencing and assembly.</title>
        <authorList>
            <person name="Kang H."/>
            <person name="Kim H."/>
            <person name="Joh K."/>
        </authorList>
    </citation>
    <scope>NUCLEOTIDE SEQUENCE [LARGE SCALE GENOMIC DNA]</scope>
    <source>
        <strain evidence="2 3">HMF7620</strain>
    </source>
</reference>
<protein>
    <submittedName>
        <fullName evidence="2">AAA family ATPase</fullName>
    </submittedName>
</protein>
<evidence type="ECO:0000313" key="3">
    <source>
        <dbReference type="Proteomes" id="UP000483286"/>
    </source>
</evidence>
<sequence>MKTISVLSKKGGVGKTLTSIGVAQVLGEAGHTVALLDRDPEGTATSWAYNAQEAGTALPYRVVGPMQATTIGAVDFLIVDTPPNDKRTLQDTAKQSEVLLVPLLPGSGEVDRLEETVTALSEVTLPDGVQLGFVLNRLENDGVSRAMPDALAQLGYPVVAHVRKSVDYQRSFGGLIPGHLLAPFREALNELGVKA</sequence>
<dbReference type="PANTHER" id="PTHR13696">
    <property type="entry name" value="P-LOOP CONTAINING NUCLEOSIDE TRIPHOSPHATE HYDROLASE"/>
    <property type="match status" value="1"/>
</dbReference>
<dbReference type="Proteomes" id="UP000483286">
    <property type="component" value="Unassembled WGS sequence"/>
</dbReference>
<evidence type="ECO:0000259" key="1">
    <source>
        <dbReference type="Pfam" id="PF01656"/>
    </source>
</evidence>
<dbReference type="Pfam" id="PF01656">
    <property type="entry name" value="CbiA"/>
    <property type="match status" value="1"/>
</dbReference>
<keyword evidence="3" id="KW-1185">Reference proteome</keyword>
<accession>A0A7C9HTJ3</accession>
<gene>
    <name evidence="2" type="ORF">GO986_17910</name>
</gene>
<comment type="caution">
    <text evidence="2">The sequence shown here is derived from an EMBL/GenBank/DDBJ whole genome shotgun (WGS) entry which is preliminary data.</text>
</comment>
<feature type="domain" description="CobQ/CobB/MinD/ParA nucleotide binding" evidence="1">
    <location>
        <begin position="4"/>
        <end position="170"/>
    </location>
</feature>
<dbReference type="Gene3D" id="3.40.50.300">
    <property type="entry name" value="P-loop containing nucleotide triphosphate hydrolases"/>
    <property type="match status" value="1"/>
</dbReference>
<dbReference type="RefSeq" id="WP_157460674.1">
    <property type="nucleotide sequence ID" value="NZ_WQLB01000031.1"/>
</dbReference>
<dbReference type="CDD" id="cd02042">
    <property type="entry name" value="ParAB_family"/>
    <property type="match status" value="1"/>
</dbReference>
<dbReference type="InterPro" id="IPR027417">
    <property type="entry name" value="P-loop_NTPase"/>
</dbReference>
<dbReference type="SUPFAM" id="SSF52540">
    <property type="entry name" value="P-loop containing nucleoside triphosphate hydrolases"/>
    <property type="match status" value="1"/>
</dbReference>